<name>A0A939GFH3_9BACT</name>
<dbReference type="CDD" id="cd00616">
    <property type="entry name" value="AHBA_syn"/>
    <property type="match status" value="1"/>
</dbReference>
<dbReference type="InterPro" id="IPR015424">
    <property type="entry name" value="PyrdxlP-dep_Trfase"/>
</dbReference>
<gene>
    <name evidence="4" type="ORF">J2I47_06965</name>
</gene>
<dbReference type="PANTHER" id="PTHR30244:SF30">
    <property type="entry name" value="BLR5990 PROTEIN"/>
    <property type="match status" value="1"/>
</dbReference>
<evidence type="ECO:0000313" key="5">
    <source>
        <dbReference type="Proteomes" id="UP000664034"/>
    </source>
</evidence>
<dbReference type="PANTHER" id="PTHR30244">
    <property type="entry name" value="TRANSAMINASE"/>
    <property type="match status" value="1"/>
</dbReference>
<feature type="active site" description="Proton acceptor" evidence="1">
    <location>
        <position position="197"/>
    </location>
</feature>
<keyword evidence="5" id="KW-1185">Reference proteome</keyword>
<dbReference type="InterPro" id="IPR015421">
    <property type="entry name" value="PyrdxlP-dep_Trfase_major"/>
</dbReference>
<dbReference type="PIRSF" id="PIRSF000390">
    <property type="entry name" value="PLP_StrS"/>
    <property type="match status" value="1"/>
</dbReference>
<comment type="caution">
    <text evidence="4">The sequence shown here is derived from an EMBL/GenBank/DDBJ whole genome shotgun (WGS) entry which is preliminary data.</text>
</comment>
<sequence>MIPLCVPNLIGNEWAYIKDCLDTNWVSATGQYVNRFEKALADYTGARYAVAVSSGTTALHISLLVAGVQPGDFVIVPNLTFVATANVVTYMGARPLLLDIDPDTYLPDLDLLEDFLETQTRLLNGVSVHTKTGCPVRALMPVHTLGNMVQMERMLALCDRFGLTLIEDTAEALGSFYKGQHAGTFGRMGCLSFNGNKIITTGSGGIILTNNEADARRAKHLTMQAKASAVEYLHDEVGYNYRLVNLLAAMGLAQMESLPDFVRRKQAINQYYLDAFAGIEGIRCQRITDGVSSNYWHVVICVSRRDELLTYLAENNVESRPLWIPMNRLPAFRQDRYISRHDHTGRIAQEGIMLPCSTSISDADLETVSSLVCSFCTQLTPVHAR</sequence>
<evidence type="ECO:0000256" key="2">
    <source>
        <dbReference type="PIRSR" id="PIRSR000390-2"/>
    </source>
</evidence>
<dbReference type="RefSeq" id="WP_207363852.1">
    <property type="nucleotide sequence ID" value="NZ_JAFMYV010000003.1"/>
</dbReference>
<dbReference type="NCBIfam" id="TIGR04181">
    <property type="entry name" value="NHT_00031"/>
    <property type="match status" value="1"/>
</dbReference>
<keyword evidence="2 3" id="KW-0663">Pyridoxal phosphate</keyword>
<keyword evidence="4" id="KW-0032">Aminotransferase</keyword>
<dbReference type="Gene3D" id="3.90.1150.10">
    <property type="entry name" value="Aspartate Aminotransferase, domain 1"/>
    <property type="match status" value="1"/>
</dbReference>
<evidence type="ECO:0000313" key="4">
    <source>
        <dbReference type="EMBL" id="MBO0936284.1"/>
    </source>
</evidence>
<protein>
    <submittedName>
        <fullName evidence="4">LegC family aminotransferase</fullName>
    </submittedName>
</protein>
<dbReference type="EMBL" id="JAFMYV010000003">
    <property type="protein sequence ID" value="MBO0936284.1"/>
    <property type="molecule type" value="Genomic_DNA"/>
</dbReference>
<dbReference type="Proteomes" id="UP000664034">
    <property type="component" value="Unassembled WGS sequence"/>
</dbReference>
<proteinExistence type="inferred from homology"/>
<dbReference type="SUPFAM" id="SSF53383">
    <property type="entry name" value="PLP-dependent transferases"/>
    <property type="match status" value="1"/>
</dbReference>
<feature type="modified residue" description="N6-(pyridoxal phosphate)lysine" evidence="2">
    <location>
        <position position="197"/>
    </location>
</feature>
<dbReference type="InterPro" id="IPR000653">
    <property type="entry name" value="DegT/StrS_aminotransferase"/>
</dbReference>
<organism evidence="4 5">
    <name type="scientific">Fibrella rubiginis</name>
    <dbReference type="NCBI Taxonomy" id="2817060"/>
    <lineage>
        <taxon>Bacteria</taxon>
        <taxon>Pseudomonadati</taxon>
        <taxon>Bacteroidota</taxon>
        <taxon>Cytophagia</taxon>
        <taxon>Cytophagales</taxon>
        <taxon>Spirosomataceae</taxon>
        <taxon>Fibrella</taxon>
    </lineage>
</organism>
<evidence type="ECO:0000256" key="3">
    <source>
        <dbReference type="RuleBase" id="RU004508"/>
    </source>
</evidence>
<dbReference type="GO" id="GO:0030170">
    <property type="term" value="F:pyridoxal phosphate binding"/>
    <property type="evidence" value="ECO:0007669"/>
    <property type="project" value="TreeGrafter"/>
</dbReference>
<reference evidence="4" key="1">
    <citation type="submission" date="2021-03" db="EMBL/GenBank/DDBJ databases">
        <title>Fibrella sp. HMF5335 genome sequencing and assembly.</title>
        <authorList>
            <person name="Kang H."/>
            <person name="Kim H."/>
            <person name="Bae S."/>
            <person name="Joh K."/>
        </authorList>
    </citation>
    <scope>NUCLEOTIDE SEQUENCE</scope>
    <source>
        <strain evidence="4">HMF5335</strain>
    </source>
</reference>
<dbReference type="Pfam" id="PF01041">
    <property type="entry name" value="DegT_DnrJ_EryC1"/>
    <property type="match status" value="1"/>
</dbReference>
<dbReference type="InterPro" id="IPR026385">
    <property type="entry name" value="LegC-like"/>
</dbReference>
<dbReference type="AlphaFoldDB" id="A0A939GFH3"/>
<accession>A0A939GFH3</accession>
<dbReference type="GO" id="GO:0008483">
    <property type="term" value="F:transaminase activity"/>
    <property type="evidence" value="ECO:0007669"/>
    <property type="project" value="UniProtKB-KW"/>
</dbReference>
<dbReference type="GO" id="GO:0000271">
    <property type="term" value="P:polysaccharide biosynthetic process"/>
    <property type="evidence" value="ECO:0007669"/>
    <property type="project" value="TreeGrafter"/>
</dbReference>
<keyword evidence="4" id="KW-0808">Transferase</keyword>
<dbReference type="Gene3D" id="3.40.640.10">
    <property type="entry name" value="Type I PLP-dependent aspartate aminotransferase-like (Major domain)"/>
    <property type="match status" value="1"/>
</dbReference>
<evidence type="ECO:0000256" key="1">
    <source>
        <dbReference type="PIRSR" id="PIRSR000390-1"/>
    </source>
</evidence>
<comment type="similarity">
    <text evidence="3">Belongs to the DegT/DnrJ/EryC1 family.</text>
</comment>
<dbReference type="InterPro" id="IPR015422">
    <property type="entry name" value="PyrdxlP-dep_Trfase_small"/>
</dbReference>